<comment type="catalytic activity">
    <reaction evidence="11">
        <text>2 reduced [2Fe-2S]-[ferredoxin] + NADP(+) + H(+) = 2 oxidized [2Fe-2S]-[ferredoxin] + NADPH</text>
        <dbReference type="Rhea" id="RHEA:20125"/>
        <dbReference type="Rhea" id="RHEA-COMP:10000"/>
        <dbReference type="Rhea" id="RHEA-COMP:10001"/>
        <dbReference type="ChEBI" id="CHEBI:15378"/>
        <dbReference type="ChEBI" id="CHEBI:33737"/>
        <dbReference type="ChEBI" id="CHEBI:33738"/>
        <dbReference type="ChEBI" id="CHEBI:57783"/>
        <dbReference type="ChEBI" id="CHEBI:58349"/>
        <dbReference type="EC" id="1.18.1.2"/>
    </reaction>
</comment>
<name>A0AAJ3TW51_9MYCO</name>
<proteinExistence type="inferred from homology"/>
<feature type="binding site" evidence="12">
    <location>
        <position position="436"/>
    </location>
    <ligand>
        <name>FAD</name>
        <dbReference type="ChEBI" id="CHEBI:57692"/>
    </ligand>
</feature>
<evidence type="ECO:0000256" key="12">
    <source>
        <dbReference type="PIRSR" id="PIRSR000362-1"/>
    </source>
</evidence>
<evidence type="ECO:0000259" key="14">
    <source>
        <dbReference type="PROSITE" id="PS51379"/>
    </source>
</evidence>
<keyword evidence="8" id="KW-0560">Oxidoreductase</keyword>
<feature type="binding site" evidence="12">
    <location>
        <position position="135"/>
    </location>
    <ligand>
        <name>FAD</name>
        <dbReference type="ChEBI" id="CHEBI:57692"/>
    </ligand>
</feature>
<keyword evidence="5" id="KW-0479">Metal-binding</keyword>
<dbReference type="InterPro" id="IPR017900">
    <property type="entry name" value="4Fe4S_Fe_S_CS"/>
</dbReference>
<gene>
    <name evidence="15" type="ORF">AWC23_07795</name>
</gene>
<keyword evidence="10" id="KW-0411">Iron-sulfur</keyword>
<dbReference type="PRINTS" id="PR00419">
    <property type="entry name" value="ADXRDTASE"/>
</dbReference>
<evidence type="ECO:0000256" key="9">
    <source>
        <dbReference type="ARBA" id="ARBA00023004"/>
    </source>
</evidence>
<dbReference type="GO" id="GO:0004324">
    <property type="term" value="F:ferredoxin-NADP+ reductase activity"/>
    <property type="evidence" value="ECO:0007669"/>
    <property type="project" value="UniProtKB-EC"/>
</dbReference>
<feature type="binding site" evidence="13">
    <location>
        <begin position="250"/>
        <end position="253"/>
    </location>
    <ligand>
        <name>NADP(+)</name>
        <dbReference type="ChEBI" id="CHEBI:58349"/>
    </ligand>
</feature>
<feature type="binding site" evidence="13">
    <location>
        <position position="306"/>
    </location>
    <ligand>
        <name>NADP(+)</name>
        <dbReference type="ChEBI" id="CHEBI:58349"/>
    </ligand>
</feature>
<dbReference type="InterPro" id="IPR021163">
    <property type="entry name" value="Ferredox_Rdtase_adrenod"/>
</dbReference>
<comment type="caution">
    <text evidence="15">The sequence shown here is derived from an EMBL/GenBank/DDBJ whole genome shotgun (WGS) entry which is preliminary data.</text>
</comment>
<dbReference type="EMBL" id="LQPR01000020">
    <property type="protein sequence ID" value="ORW73111.1"/>
    <property type="molecule type" value="Genomic_DNA"/>
</dbReference>
<dbReference type="RefSeq" id="WP_085254756.1">
    <property type="nucleotide sequence ID" value="NZ_AP022573.1"/>
</dbReference>
<feature type="binding site" evidence="12">
    <location>
        <begin position="443"/>
        <end position="445"/>
    </location>
    <ligand>
        <name>FAD</name>
        <dbReference type="ChEBI" id="CHEBI:57692"/>
    </ligand>
</feature>
<dbReference type="PROSITE" id="PS51379">
    <property type="entry name" value="4FE4S_FER_2"/>
    <property type="match status" value="2"/>
</dbReference>
<dbReference type="InterPro" id="IPR055275">
    <property type="entry name" value="Ferredox_Rdtase"/>
</dbReference>
<evidence type="ECO:0000256" key="11">
    <source>
        <dbReference type="ARBA" id="ARBA00047776"/>
    </source>
</evidence>
<evidence type="ECO:0000256" key="4">
    <source>
        <dbReference type="ARBA" id="ARBA00022630"/>
    </source>
</evidence>
<protein>
    <recommendedName>
        <fullName evidence="3">ferredoxin--NADP(+) reductase</fullName>
        <ecNumber evidence="3">1.18.1.2</ecNumber>
    </recommendedName>
</protein>
<keyword evidence="7 13" id="KW-0521">NADP</keyword>
<keyword evidence="9" id="KW-0408">Iron</keyword>
<dbReference type="Pfam" id="PF07992">
    <property type="entry name" value="Pyr_redox_2"/>
    <property type="match status" value="1"/>
</dbReference>
<evidence type="ECO:0000256" key="3">
    <source>
        <dbReference type="ARBA" id="ARBA00013223"/>
    </source>
</evidence>
<dbReference type="InterPro" id="IPR017896">
    <property type="entry name" value="4Fe4S_Fe-S-bd"/>
</dbReference>
<evidence type="ECO:0000313" key="16">
    <source>
        <dbReference type="Proteomes" id="UP000193387"/>
    </source>
</evidence>
<comment type="cofactor">
    <cofactor evidence="1 12">
        <name>FAD</name>
        <dbReference type="ChEBI" id="CHEBI:57692"/>
    </cofactor>
</comment>
<keyword evidence="4" id="KW-0285">Flavoprotein</keyword>
<dbReference type="PIRSF" id="PIRSF000362">
    <property type="entry name" value="FNR"/>
    <property type="match status" value="1"/>
</dbReference>
<dbReference type="Gene3D" id="3.50.50.60">
    <property type="entry name" value="FAD/NAD(P)-binding domain"/>
    <property type="match status" value="1"/>
</dbReference>
<evidence type="ECO:0000256" key="8">
    <source>
        <dbReference type="ARBA" id="ARBA00023002"/>
    </source>
</evidence>
<feature type="domain" description="4Fe-4S ferredoxin-type" evidence="14">
    <location>
        <begin position="1"/>
        <end position="29"/>
    </location>
</feature>
<evidence type="ECO:0000313" key="15">
    <source>
        <dbReference type="EMBL" id="ORW73111.1"/>
    </source>
</evidence>
<sequence>MAFVITQNCCTDASCVPACPVDCIRPVPGEDGVEAPMLYIDPETCVDCGACAEVCPVDAIYHEDELPNDQTRFRDVNAAYFAARPLAIRSTTPPRSQDPVQREPLRVAVVGTGPAACYAVSDLVRTRGVEVNVFEQLPTPYGLIRFGVAPDHQRTKDVIHEFESAFAHRDVRCFFNVAVGRDISHAELSTHHDAVIYAVGAPRSLELGIPGEQLAGSHAAADVVGWYNGHPGRAGDDLDLSGPRAVIVGNGNVALDVARVLVMNHDDLVTTDVADHALARLWRSGIEEVVVMGRRGAADAAFSVGELLALGNLRDVDVVVEGDIGDRPDGFERALKYDVIVEYAVRPRRAGNRRIVLRFGSRPVRFAGQDRVEGLVIEDRSGTTTIATPLVLRSIGYRGTPIDGLPFDDATGIVPNEGGRVMRDRAPVPGVYVTGWIKRGPRGVIGTNKTCARETVANLVSDARAGILPTAPSNTASLAALISSRRLNVIDWPGWRCIDAFERQRGTEVSRPRVKVIDIDALLAAATAG</sequence>
<dbReference type="AlphaFoldDB" id="A0AAJ3TW51"/>
<dbReference type="SUPFAM" id="SSF54862">
    <property type="entry name" value="4Fe-4S ferredoxins"/>
    <property type="match status" value="1"/>
</dbReference>
<dbReference type="Proteomes" id="UP000193387">
    <property type="component" value="Unassembled WGS sequence"/>
</dbReference>
<feature type="binding site" evidence="12">
    <location>
        <position position="143"/>
    </location>
    <ligand>
        <name>FAD</name>
        <dbReference type="ChEBI" id="CHEBI:57692"/>
    </ligand>
</feature>
<feature type="binding site" evidence="12">
    <location>
        <position position="179"/>
    </location>
    <ligand>
        <name>FAD</name>
        <dbReference type="ChEBI" id="CHEBI:57692"/>
    </ligand>
</feature>
<feature type="domain" description="4Fe-4S ferredoxin-type" evidence="14">
    <location>
        <begin position="36"/>
        <end position="65"/>
    </location>
</feature>
<evidence type="ECO:0000256" key="10">
    <source>
        <dbReference type="ARBA" id="ARBA00023014"/>
    </source>
</evidence>
<feature type="binding site" evidence="13">
    <location>
        <begin position="294"/>
        <end position="295"/>
    </location>
    <ligand>
        <name>NADP(+)</name>
        <dbReference type="ChEBI" id="CHEBI:58349"/>
    </ligand>
</feature>
<organism evidence="15 16">
    <name type="scientific">Mycobacterium saskatchewanense</name>
    <dbReference type="NCBI Taxonomy" id="220927"/>
    <lineage>
        <taxon>Bacteria</taxon>
        <taxon>Bacillati</taxon>
        <taxon>Actinomycetota</taxon>
        <taxon>Actinomycetes</taxon>
        <taxon>Mycobacteriales</taxon>
        <taxon>Mycobacteriaceae</taxon>
        <taxon>Mycobacterium</taxon>
        <taxon>Mycobacterium simiae complex</taxon>
    </lineage>
</organism>
<dbReference type="InterPro" id="IPR023753">
    <property type="entry name" value="FAD/NAD-binding_dom"/>
</dbReference>
<dbReference type="PANTHER" id="PTHR48467">
    <property type="entry name" value="GLUTAMATE SYNTHASE 1 [NADH], CHLOROPLASTIC-LIKE"/>
    <property type="match status" value="1"/>
</dbReference>
<dbReference type="Gene3D" id="3.30.70.20">
    <property type="match status" value="1"/>
</dbReference>
<evidence type="ECO:0000256" key="13">
    <source>
        <dbReference type="PIRSR" id="PIRSR000362-2"/>
    </source>
</evidence>
<evidence type="ECO:0000256" key="5">
    <source>
        <dbReference type="ARBA" id="ARBA00022723"/>
    </source>
</evidence>
<feature type="binding site" evidence="13">
    <location>
        <position position="443"/>
    </location>
    <ligand>
        <name>NADP(+)</name>
        <dbReference type="ChEBI" id="CHEBI:58349"/>
    </ligand>
</feature>
<keyword evidence="6 12" id="KW-0274">FAD</keyword>
<keyword evidence="16" id="KW-1185">Reference proteome</keyword>
<dbReference type="SUPFAM" id="SSF51971">
    <property type="entry name" value="Nucleotide-binding domain"/>
    <property type="match status" value="2"/>
</dbReference>
<dbReference type="PANTHER" id="PTHR48467:SF1">
    <property type="entry name" value="GLUTAMATE SYNTHASE 1 [NADH], CHLOROPLASTIC-LIKE"/>
    <property type="match status" value="1"/>
</dbReference>
<dbReference type="EC" id="1.18.1.2" evidence="3"/>
<feature type="binding site" evidence="12">
    <location>
        <position position="115"/>
    </location>
    <ligand>
        <name>FAD</name>
        <dbReference type="ChEBI" id="CHEBI:57692"/>
    </ligand>
</feature>
<evidence type="ECO:0000256" key="1">
    <source>
        <dbReference type="ARBA" id="ARBA00001974"/>
    </source>
</evidence>
<dbReference type="Pfam" id="PF00037">
    <property type="entry name" value="Fer4"/>
    <property type="match status" value="1"/>
</dbReference>
<evidence type="ECO:0000256" key="6">
    <source>
        <dbReference type="ARBA" id="ARBA00022827"/>
    </source>
</evidence>
<dbReference type="GO" id="GO:0046872">
    <property type="term" value="F:metal ion binding"/>
    <property type="evidence" value="ECO:0007669"/>
    <property type="project" value="UniProtKB-KW"/>
</dbReference>
<evidence type="ECO:0000256" key="2">
    <source>
        <dbReference type="ARBA" id="ARBA00008312"/>
    </source>
</evidence>
<reference evidence="15 16" key="1">
    <citation type="submission" date="2016-01" db="EMBL/GenBank/DDBJ databases">
        <title>The new phylogeny of the genus Mycobacterium.</title>
        <authorList>
            <person name="Tarcisio F."/>
            <person name="Conor M."/>
            <person name="Antonella G."/>
            <person name="Elisabetta G."/>
            <person name="Giulia F.S."/>
            <person name="Sara T."/>
            <person name="Anna F."/>
            <person name="Clotilde B."/>
            <person name="Roberto B."/>
            <person name="Veronica D.S."/>
            <person name="Fabio R."/>
            <person name="Monica P."/>
            <person name="Olivier J."/>
            <person name="Enrico T."/>
            <person name="Nicola S."/>
        </authorList>
    </citation>
    <scope>NUCLEOTIDE SEQUENCE [LARGE SCALE GENOMIC DNA]</scope>
    <source>
        <strain evidence="15 16">DSM 44616</strain>
    </source>
</reference>
<evidence type="ECO:0000256" key="7">
    <source>
        <dbReference type="ARBA" id="ARBA00022857"/>
    </source>
</evidence>
<accession>A0AAJ3TW51</accession>
<dbReference type="PROSITE" id="PS00198">
    <property type="entry name" value="4FE4S_FER_1"/>
    <property type="match status" value="1"/>
</dbReference>
<dbReference type="GO" id="GO:0051536">
    <property type="term" value="F:iron-sulfur cluster binding"/>
    <property type="evidence" value="ECO:0007669"/>
    <property type="project" value="UniProtKB-KW"/>
</dbReference>
<dbReference type="InterPro" id="IPR036188">
    <property type="entry name" value="FAD/NAD-bd_sf"/>
</dbReference>
<comment type="similarity">
    <text evidence="2">Belongs to the ferredoxin--NADP reductase type 1 family.</text>
</comment>
<dbReference type="Gene3D" id="3.40.50.720">
    <property type="entry name" value="NAD(P)-binding Rossmann-like Domain"/>
    <property type="match status" value="1"/>
</dbReference>